<dbReference type="Proteomes" id="UP000467428">
    <property type="component" value="Chromosome"/>
</dbReference>
<dbReference type="EMBL" id="AP022593">
    <property type="protein sequence ID" value="BBY49150.1"/>
    <property type="molecule type" value="Genomic_DNA"/>
</dbReference>
<evidence type="ECO:0000313" key="2">
    <source>
        <dbReference type="EMBL" id="BBY49150.1"/>
    </source>
</evidence>
<dbReference type="AlphaFoldDB" id="A0A7I7RY83"/>
<keyword evidence="1" id="KW-0732">Signal</keyword>
<sequence length="158" mass="16358">MANLAAVTRAAIAAVLLGAAGFGSVATGTSLPAALAAPGDRPTDARGFVGTTARCDGPMKTAALGRTPLSLIVICSNPRGGFEYRGMRIRDRAPLRLPATELANGCFGVRGDGVDYTVSPNKLLLTAGMRIVRDERMLQFEDRRVPESAPISKTSGGG</sequence>
<proteinExistence type="predicted"/>
<dbReference type="KEGG" id="marz:MARA_26180"/>
<dbReference type="RefSeq" id="WP_163918833.1">
    <property type="nucleotide sequence ID" value="NZ_AP022593.1"/>
</dbReference>
<organism evidence="2 3">
    <name type="scientific">Mycolicibacterium arabiense</name>
    <dbReference type="NCBI Taxonomy" id="1286181"/>
    <lineage>
        <taxon>Bacteria</taxon>
        <taxon>Bacillati</taxon>
        <taxon>Actinomycetota</taxon>
        <taxon>Actinomycetes</taxon>
        <taxon>Mycobacteriales</taxon>
        <taxon>Mycobacteriaceae</taxon>
        <taxon>Mycolicibacterium</taxon>
    </lineage>
</organism>
<accession>A0A7I7RY83</accession>
<feature type="chain" id="PRO_5038427160" evidence="1">
    <location>
        <begin position="27"/>
        <end position="158"/>
    </location>
</feature>
<reference evidence="2 3" key="1">
    <citation type="journal article" date="2019" name="Emerg. Microbes Infect.">
        <title>Comprehensive subspecies identification of 175 nontuberculous mycobacteria species based on 7547 genomic profiles.</title>
        <authorList>
            <person name="Matsumoto Y."/>
            <person name="Kinjo T."/>
            <person name="Motooka D."/>
            <person name="Nabeya D."/>
            <person name="Jung N."/>
            <person name="Uechi K."/>
            <person name="Horii T."/>
            <person name="Iida T."/>
            <person name="Fujita J."/>
            <person name="Nakamura S."/>
        </authorList>
    </citation>
    <scope>NUCLEOTIDE SEQUENCE [LARGE SCALE GENOMIC DNA]</scope>
    <source>
        <strain evidence="2 3">JCM 18538</strain>
    </source>
</reference>
<evidence type="ECO:0000256" key="1">
    <source>
        <dbReference type="SAM" id="SignalP"/>
    </source>
</evidence>
<evidence type="ECO:0000313" key="3">
    <source>
        <dbReference type="Proteomes" id="UP000467428"/>
    </source>
</evidence>
<keyword evidence="3" id="KW-1185">Reference proteome</keyword>
<geneLocation type="plasmid" evidence="3">
    <name>pjcm18538 dna</name>
</geneLocation>
<feature type="signal peptide" evidence="1">
    <location>
        <begin position="1"/>
        <end position="26"/>
    </location>
</feature>
<gene>
    <name evidence="2" type="ORF">MARA_26180</name>
</gene>
<name>A0A7I7RY83_9MYCO</name>
<protein>
    <submittedName>
        <fullName evidence="2">Uncharacterized protein</fullName>
    </submittedName>
</protein>